<dbReference type="GO" id="GO:0006228">
    <property type="term" value="P:UTP biosynthetic process"/>
    <property type="evidence" value="ECO:0007669"/>
    <property type="project" value="InterPro"/>
</dbReference>
<keyword evidence="3 9" id="KW-0808">Transferase</keyword>
<dbReference type="EMBL" id="KB007811">
    <property type="protein sequence ID" value="ELR24780.1"/>
    <property type="molecule type" value="Genomic_DNA"/>
</dbReference>
<dbReference type="InterPro" id="IPR036850">
    <property type="entry name" value="NDK-like_dom_sf"/>
</dbReference>
<evidence type="ECO:0000256" key="1">
    <source>
        <dbReference type="ARBA" id="ARBA00001946"/>
    </source>
</evidence>
<dbReference type="GO" id="GO:0006241">
    <property type="term" value="P:CTP biosynthetic process"/>
    <property type="evidence" value="ECO:0007669"/>
    <property type="project" value="InterPro"/>
</dbReference>
<dbReference type="GeneID" id="14925808"/>
<comment type="cofactor">
    <cofactor evidence="1">
        <name>Mg(2+)</name>
        <dbReference type="ChEBI" id="CHEBI:18420"/>
    </cofactor>
</comment>
<accession>L8HHW4</accession>
<dbReference type="KEGG" id="acan:ACA1_174410"/>
<proteinExistence type="inferred from homology"/>
<gene>
    <name evidence="11" type="ORF">ACA1_174410</name>
</gene>
<protein>
    <recommendedName>
        <fullName evidence="9">Nucleoside diphosphate kinase</fullName>
        <ecNumber evidence="9">2.7.4.6</ecNumber>
    </recommendedName>
</protein>
<evidence type="ECO:0000313" key="12">
    <source>
        <dbReference type="Proteomes" id="UP000011083"/>
    </source>
</evidence>
<evidence type="ECO:0000256" key="8">
    <source>
        <dbReference type="RuleBase" id="RU004011"/>
    </source>
</evidence>
<evidence type="ECO:0000256" key="2">
    <source>
        <dbReference type="ARBA" id="ARBA00008142"/>
    </source>
</evidence>
<dbReference type="PROSITE" id="PS00469">
    <property type="entry name" value="NDPK"/>
    <property type="match status" value="1"/>
</dbReference>
<dbReference type="SUPFAM" id="SSF54919">
    <property type="entry name" value="Nucleoside diphosphate kinase, NDK"/>
    <property type="match status" value="2"/>
</dbReference>
<reference evidence="11 12" key="1">
    <citation type="journal article" date="2013" name="Genome Biol.">
        <title>Genome of Acanthamoeba castellanii highlights extensive lateral gene transfer and early evolution of tyrosine kinase signaling.</title>
        <authorList>
            <person name="Clarke M."/>
            <person name="Lohan A.J."/>
            <person name="Liu B."/>
            <person name="Lagkouvardos I."/>
            <person name="Roy S."/>
            <person name="Zafar N."/>
            <person name="Bertelli C."/>
            <person name="Schilde C."/>
            <person name="Kianianmomeni A."/>
            <person name="Burglin T.R."/>
            <person name="Frech C."/>
            <person name="Turcotte B."/>
            <person name="Kopec K.O."/>
            <person name="Synnott J.M."/>
            <person name="Choo C."/>
            <person name="Paponov I."/>
            <person name="Finkler A."/>
            <person name="Soon Heng Tan C."/>
            <person name="Hutchins A.P."/>
            <person name="Weinmeier T."/>
            <person name="Rattei T."/>
            <person name="Chu J.S."/>
            <person name="Gimenez G."/>
            <person name="Irimia M."/>
            <person name="Rigden D.J."/>
            <person name="Fitzpatrick D.A."/>
            <person name="Lorenzo-Morales J."/>
            <person name="Bateman A."/>
            <person name="Chiu C.H."/>
            <person name="Tang P."/>
            <person name="Hegemann P."/>
            <person name="Fromm H."/>
            <person name="Raoult D."/>
            <person name="Greub G."/>
            <person name="Miranda-Saavedra D."/>
            <person name="Chen N."/>
            <person name="Nash P."/>
            <person name="Ginger M.L."/>
            <person name="Horn M."/>
            <person name="Schaap P."/>
            <person name="Caler L."/>
            <person name="Loftus B."/>
        </authorList>
    </citation>
    <scope>NUCLEOTIDE SEQUENCE [LARGE SCALE GENOMIC DNA]</scope>
    <source>
        <strain evidence="11 12">Neff</strain>
    </source>
</reference>
<dbReference type="PRINTS" id="PR01243">
    <property type="entry name" value="NUCDPKINASE"/>
</dbReference>
<keyword evidence="6 9" id="KW-0067">ATP-binding</keyword>
<keyword evidence="12" id="KW-1185">Reference proteome</keyword>
<sequence>MWGLVLVRVQKRHTSIHRVRQGEQLSFALITPKRHSLTGGIIARLLATPELQFVGARMLRPSAKLTDEFFLEMQRAAHEDGVIDPYEDTFLKAYPTIFGEEELKESGVANHTMLLLFAGGAQTRQVLADVVGANVPNPNDFGKTIRGTYGDYFKDRTGKINLFQPAVVVPPSDESNRRCLEVLAKYLDSDHALRTINAEERNQPLGWAKQTGLVMIKPDNLERPSSLPGHIIDLFGTTGLQLIGARVFCMRGMEFYGFLENVFVKKLKPNLEEAMKQRLASAFEYEVTDQDYAKMADVVINRHARCEVAKIIHYMTGVHPDDAKTDELFRKPGPAKCFALLYRGDNAIEIIRSKLGVTDPKKARAGTIRSDYGHDLMRNGAHASDSPEGALRERRIVGLMGDEPSEEKAVILEWLHASSAPLSRQ</sequence>
<dbReference type="PANTHER" id="PTHR11349">
    <property type="entry name" value="NUCLEOSIDE DIPHOSPHATE KINASE"/>
    <property type="match status" value="1"/>
</dbReference>
<evidence type="ECO:0000256" key="5">
    <source>
        <dbReference type="ARBA" id="ARBA00022777"/>
    </source>
</evidence>
<comment type="caution">
    <text evidence="7">Lacks conserved residue(s) required for the propagation of feature annotation.</text>
</comment>
<dbReference type="InterPro" id="IPR023005">
    <property type="entry name" value="Nucleoside_diP_kinase_AS"/>
</dbReference>
<dbReference type="InterPro" id="IPR001564">
    <property type="entry name" value="Nucleoside_diP_kinase"/>
</dbReference>
<dbReference type="VEuPathDB" id="AmoebaDB:ACA1_174410"/>
<dbReference type="SMART" id="SM00562">
    <property type="entry name" value="NDK"/>
    <property type="match status" value="1"/>
</dbReference>
<evidence type="ECO:0000256" key="9">
    <source>
        <dbReference type="RuleBase" id="RU004013"/>
    </source>
</evidence>
<dbReference type="AlphaFoldDB" id="L8HHW4"/>
<organism evidence="11 12">
    <name type="scientific">Acanthamoeba castellanii (strain ATCC 30010 / Neff)</name>
    <dbReference type="NCBI Taxonomy" id="1257118"/>
    <lineage>
        <taxon>Eukaryota</taxon>
        <taxon>Amoebozoa</taxon>
        <taxon>Discosea</taxon>
        <taxon>Longamoebia</taxon>
        <taxon>Centramoebida</taxon>
        <taxon>Acanthamoebidae</taxon>
        <taxon>Acanthamoeba</taxon>
    </lineage>
</organism>
<evidence type="ECO:0000256" key="6">
    <source>
        <dbReference type="ARBA" id="ARBA00022840"/>
    </source>
</evidence>
<dbReference type="Gene3D" id="3.30.70.141">
    <property type="entry name" value="Nucleoside diphosphate kinase-like domain"/>
    <property type="match status" value="2"/>
</dbReference>
<keyword evidence="5 9" id="KW-0418">Kinase</keyword>
<dbReference type="PROSITE" id="PS51374">
    <property type="entry name" value="NDPK_LIKE"/>
    <property type="match status" value="1"/>
</dbReference>
<evidence type="ECO:0000313" key="11">
    <source>
        <dbReference type="EMBL" id="ELR24780.1"/>
    </source>
</evidence>
<dbReference type="STRING" id="1257118.L8HHW4"/>
<comment type="catalytic activity">
    <reaction evidence="9">
        <text>a 2'-deoxyribonucleoside 5'-diphosphate + ATP = a 2'-deoxyribonucleoside 5'-triphosphate + ADP</text>
        <dbReference type="Rhea" id="RHEA:44640"/>
        <dbReference type="ChEBI" id="CHEBI:30616"/>
        <dbReference type="ChEBI" id="CHEBI:61560"/>
        <dbReference type="ChEBI" id="CHEBI:73316"/>
        <dbReference type="ChEBI" id="CHEBI:456216"/>
        <dbReference type="EC" id="2.7.4.6"/>
    </reaction>
</comment>
<dbReference type="GO" id="GO:0006183">
    <property type="term" value="P:GTP biosynthetic process"/>
    <property type="evidence" value="ECO:0007669"/>
    <property type="project" value="InterPro"/>
</dbReference>
<name>L8HHW4_ACACF</name>
<dbReference type="EC" id="2.7.4.6" evidence="9"/>
<dbReference type="GO" id="GO:0004550">
    <property type="term" value="F:nucleoside diphosphate kinase activity"/>
    <property type="evidence" value="ECO:0007669"/>
    <property type="project" value="UniProtKB-EC"/>
</dbReference>
<evidence type="ECO:0000256" key="7">
    <source>
        <dbReference type="PROSITE-ProRule" id="PRU00706"/>
    </source>
</evidence>
<evidence type="ECO:0000256" key="3">
    <source>
        <dbReference type="ARBA" id="ARBA00022679"/>
    </source>
</evidence>
<evidence type="ECO:0000256" key="4">
    <source>
        <dbReference type="ARBA" id="ARBA00022741"/>
    </source>
</evidence>
<keyword evidence="4 9" id="KW-0547">Nucleotide-binding</keyword>
<feature type="domain" description="Nucleoside diphosphate kinase-like" evidence="10">
    <location>
        <begin position="209"/>
        <end position="398"/>
    </location>
</feature>
<dbReference type="RefSeq" id="XP_004356680.1">
    <property type="nucleotide sequence ID" value="XM_004356627.1"/>
</dbReference>
<dbReference type="InterPro" id="IPR034907">
    <property type="entry name" value="NDK-like_dom"/>
</dbReference>
<dbReference type="OrthoDB" id="270127at2759"/>
<comment type="similarity">
    <text evidence="2 7 8">Belongs to the NDK family.</text>
</comment>
<evidence type="ECO:0000259" key="10">
    <source>
        <dbReference type="SMART" id="SM00562"/>
    </source>
</evidence>
<dbReference type="GO" id="GO:0005524">
    <property type="term" value="F:ATP binding"/>
    <property type="evidence" value="ECO:0007669"/>
    <property type="project" value="UniProtKB-KW"/>
</dbReference>
<dbReference type="Pfam" id="PF00334">
    <property type="entry name" value="NDK"/>
    <property type="match status" value="1"/>
</dbReference>
<dbReference type="Proteomes" id="UP000011083">
    <property type="component" value="Unassembled WGS sequence"/>
</dbReference>